<dbReference type="EMBL" id="JANBUW010000207">
    <property type="protein sequence ID" value="KAJ2848142.1"/>
    <property type="molecule type" value="Genomic_DNA"/>
</dbReference>
<dbReference type="Gene3D" id="1.10.287.1130">
    <property type="entry name" value="CytochromE C oxidase copper chaperone"/>
    <property type="match status" value="1"/>
</dbReference>
<comment type="function">
    <text evidence="1">Required for the assembly of cytochrome c oxidase.</text>
</comment>
<dbReference type="OrthoDB" id="9971592at2759"/>
<feature type="domain" description="CHCH" evidence="7">
    <location>
        <begin position="37"/>
        <end position="70"/>
    </location>
</feature>
<comment type="similarity">
    <text evidence="5">Belongs to the COX23 family.</text>
</comment>
<evidence type="ECO:0000256" key="4">
    <source>
        <dbReference type="ARBA" id="ARBA00023157"/>
    </source>
</evidence>
<dbReference type="SUPFAM" id="SSF47072">
    <property type="entry name" value="Cysteine alpha-hairpin motif"/>
    <property type="match status" value="1"/>
</dbReference>
<comment type="subcellular location">
    <subcellularLocation>
        <location evidence="2">Mitochondrion intermembrane space</location>
    </subcellularLocation>
</comment>
<name>A0A9W8LZR1_9FUNG</name>
<keyword evidence="9" id="KW-1185">Reference proteome</keyword>
<sequence length="86" mass="10058">MSDTTGTIRSLSQEKDARRVTLKEFENKKSSRFMDPCSIEAKASYKCLDRNNYDKDRCSAYFAAYRECKQMWVAERRKARLSGNSK</sequence>
<organism evidence="8 9">
    <name type="scientific">Coemansia brasiliensis</name>
    <dbReference type="NCBI Taxonomy" id="2650707"/>
    <lineage>
        <taxon>Eukaryota</taxon>
        <taxon>Fungi</taxon>
        <taxon>Fungi incertae sedis</taxon>
        <taxon>Zoopagomycota</taxon>
        <taxon>Kickxellomycotina</taxon>
        <taxon>Kickxellomycetes</taxon>
        <taxon>Kickxellales</taxon>
        <taxon>Kickxellaceae</taxon>
        <taxon>Coemansia</taxon>
    </lineage>
</organism>
<dbReference type="Pfam" id="PF06747">
    <property type="entry name" value="CHCH"/>
    <property type="match status" value="1"/>
</dbReference>
<dbReference type="PROSITE" id="PS51808">
    <property type="entry name" value="CHCH"/>
    <property type="match status" value="1"/>
</dbReference>
<dbReference type="PANTHER" id="PTHR46811">
    <property type="entry name" value="COILED-COIL-HELIX-COILED-COIL-HELIX DOMAIN-CONTAINING PROTEIN 7"/>
    <property type="match status" value="1"/>
</dbReference>
<comment type="caution">
    <text evidence="8">The sequence shown here is derived from an EMBL/GenBank/DDBJ whole genome shotgun (WGS) entry which is preliminary data.</text>
</comment>
<evidence type="ECO:0000313" key="9">
    <source>
        <dbReference type="Proteomes" id="UP001139887"/>
    </source>
</evidence>
<evidence type="ECO:0000256" key="5">
    <source>
        <dbReference type="ARBA" id="ARBA00038264"/>
    </source>
</evidence>
<evidence type="ECO:0000313" key="8">
    <source>
        <dbReference type="EMBL" id="KAJ2848142.1"/>
    </source>
</evidence>
<evidence type="ECO:0000259" key="7">
    <source>
        <dbReference type="Pfam" id="PF06747"/>
    </source>
</evidence>
<keyword evidence="3" id="KW-0496">Mitochondrion</keyword>
<evidence type="ECO:0000256" key="6">
    <source>
        <dbReference type="ARBA" id="ARBA00041104"/>
    </source>
</evidence>
<protein>
    <recommendedName>
        <fullName evidence="6">Cytochrome c oxidase-assembly factor COX23, mitochondrial</fullName>
    </recommendedName>
</protein>
<gene>
    <name evidence="8" type="ORF">IWW36_003479</name>
</gene>
<reference evidence="8" key="1">
    <citation type="submission" date="2022-07" db="EMBL/GenBank/DDBJ databases">
        <title>Phylogenomic reconstructions and comparative analyses of Kickxellomycotina fungi.</title>
        <authorList>
            <person name="Reynolds N.K."/>
            <person name="Stajich J.E."/>
            <person name="Barry K."/>
            <person name="Grigoriev I.V."/>
            <person name="Crous P."/>
            <person name="Smith M.E."/>
        </authorList>
    </citation>
    <scope>NUCLEOTIDE SEQUENCE</scope>
    <source>
        <strain evidence="8">NRRL 1566</strain>
    </source>
</reference>
<dbReference type="InterPro" id="IPR051040">
    <property type="entry name" value="COX23"/>
</dbReference>
<evidence type="ECO:0000256" key="1">
    <source>
        <dbReference type="ARBA" id="ARBA00003875"/>
    </source>
</evidence>
<dbReference type="Proteomes" id="UP001139887">
    <property type="component" value="Unassembled WGS sequence"/>
</dbReference>
<dbReference type="GO" id="GO:0033108">
    <property type="term" value="P:mitochondrial respiratory chain complex assembly"/>
    <property type="evidence" value="ECO:0007669"/>
    <property type="project" value="TreeGrafter"/>
</dbReference>
<dbReference type="GO" id="GO:0005758">
    <property type="term" value="C:mitochondrial intermembrane space"/>
    <property type="evidence" value="ECO:0007669"/>
    <property type="project" value="UniProtKB-SubCell"/>
</dbReference>
<evidence type="ECO:0000256" key="2">
    <source>
        <dbReference type="ARBA" id="ARBA00004569"/>
    </source>
</evidence>
<proteinExistence type="inferred from homology"/>
<dbReference type="InterPro" id="IPR010625">
    <property type="entry name" value="CHCH"/>
</dbReference>
<evidence type="ECO:0000256" key="3">
    <source>
        <dbReference type="ARBA" id="ARBA00023128"/>
    </source>
</evidence>
<dbReference type="InterPro" id="IPR009069">
    <property type="entry name" value="Cys_alpha_HP_mot_SF"/>
</dbReference>
<keyword evidence="4" id="KW-1015">Disulfide bond</keyword>
<accession>A0A9W8LZR1</accession>
<dbReference type="PANTHER" id="PTHR46811:SF1">
    <property type="entry name" value="COILED-COIL-HELIX-COILED-COIL-HELIX DOMAIN-CONTAINING PROTEIN 7"/>
    <property type="match status" value="1"/>
</dbReference>
<dbReference type="AlphaFoldDB" id="A0A9W8LZR1"/>